<dbReference type="Proteomes" id="UP001165422">
    <property type="component" value="Unassembled WGS sequence"/>
</dbReference>
<accession>A0ABS8N9A1</accession>
<dbReference type="EMBL" id="JAJJPB010000016">
    <property type="protein sequence ID" value="MCC9295640.1"/>
    <property type="molecule type" value="Genomic_DNA"/>
</dbReference>
<reference evidence="1" key="1">
    <citation type="submission" date="2021-11" db="EMBL/GenBank/DDBJ databases">
        <authorList>
            <person name="Qingchun L."/>
            <person name="Dong Z."/>
            <person name="Zongwei Q."/>
            <person name="Jia Z."/>
            <person name="Duotao L."/>
        </authorList>
    </citation>
    <scope>NUCLEOTIDE SEQUENCE</scope>
    <source>
        <strain evidence="1">WLY-B-L2</strain>
    </source>
</reference>
<gene>
    <name evidence="1" type="ORF">LN736_12300</name>
</gene>
<keyword evidence="2" id="KW-1185">Reference proteome</keyword>
<organism evidence="1 2">
    <name type="scientific">Clostridium aromativorans</name>
    <dbReference type="NCBI Taxonomy" id="2836848"/>
    <lineage>
        <taxon>Bacteria</taxon>
        <taxon>Bacillati</taxon>
        <taxon>Bacillota</taxon>
        <taxon>Clostridia</taxon>
        <taxon>Eubacteriales</taxon>
        <taxon>Clostridiaceae</taxon>
        <taxon>Clostridium</taxon>
    </lineage>
</organism>
<comment type="caution">
    <text evidence="1">The sequence shown here is derived from an EMBL/GenBank/DDBJ whole genome shotgun (WGS) entry which is preliminary data.</text>
</comment>
<proteinExistence type="predicted"/>
<protein>
    <submittedName>
        <fullName evidence="1">Uncharacterized protein</fullName>
    </submittedName>
</protein>
<evidence type="ECO:0000313" key="1">
    <source>
        <dbReference type="EMBL" id="MCC9295640.1"/>
    </source>
</evidence>
<name>A0ABS8N9A1_9CLOT</name>
<sequence>MKYCILTQLKYIGMLAERDLGYRSVFITDDKIKHSKLFARRLMSDEV</sequence>
<evidence type="ECO:0000313" key="2">
    <source>
        <dbReference type="Proteomes" id="UP001165422"/>
    </source>
</evidence>
<dbReference type="RefSeq" id="WP_229981640.1">
    <property type="nucleotide sequence ID" value="NZ_JAJJPB010000016.1"/>
</dbReference>